<gene>
    <name evidence="2" type="ORF">FCM35_KLT11191</name>
</gene>
<dbReference type="Proteomes" id="UP000623129">
    <property type="component" value="Unassembled WGS sequence"/>
</dbReference>
<dbReference type="PANTHER" id="PTHR14237">
    <property type="entry name" value="MOLYBDOPTERIN COFACTOR SULFURASE MOSC"/>
    <property type="match status" value="1"/>
</dbReference>
<dbReference type="SUPFAM" id="SSF53383">
    <property type="entry name" value="PLP-dependent transferases"/>
    <property type="match status" value="1"/>
</dbReference>
<protein>
    <submittedName>
        <fullName evidence="2">Molybdenum cofactor sulfurase</fullName>
    </submittedName>
</protein>
<reference evidence="2" key="1">
    <citation type="submission" date="2020-01" db="EMBL/GenBank/DDBJ databases">
        <title>Genome sequence of Kobresia littledalei, the first chromosome-level genome in the family Cyperaceae.</title>
        <authorList>
            <person name="Qu G."/>
        </authorList>
    </citation>
    <scope>NUCLEOTIDE SEQUENCE</scope>
    <source>
        <strain evidence="2">C.B.Clarke</strain>
        <tissue evidence="2">Leaf</tissue>
    </source>
</reference>
<dbReference type="AlphaFoldDB" id="A0A833VIE4"/>
<dbReference type="Gene3D" id="3.40.640.10">
    <property type="entry name" value="Type I PLP-dependent aspartate aminotransferase-like (Major domain)"/>
    <property type="match status" value="1"/>
</dbReference>
<dbReference type="OrthoDB" id="10264306at2759"/>
<keyword evidence="3" id="KW-1185">Reference proteome</keyword>
<dbReference type="InterPro" id="IPR015424">
    <property type="entry name" value="PyrdxlP-dep_Trfase"/>
</dbReference>
<dbReference type="InterPro" id="IPR015421">
    <property type="entry name" value="PyrdxlP-dep_Trfase_major"/>
</dbReference>
<organism evidence="2 3">
    <name type="scientific">Carex littledalei</name>
    <dbReference type="NCBI Taxonomy" id="544730"/>
    <lineage>
        <taxon>Eukaryota</taxon>
        <taxon>Viridiplantae</taxon>
        <taxon>Streptophyta</taxon>
        <taxon>Embryophyta</taxon>
        <taxon>Tracheophyta</taxon>
        <taxon>Spermatophyta</taxon>
        <taxon>Magnoliopsida</taxon>
        <taxon>Liliopsida</taxon>
        <taxon>Poales</taxon>
        <taxon>Cyperaceae</taxon>
        <taxon>Cyperoideae</taxon>
        <taxon>Cariceae</taxon>
        <taxon>Carex</taxon>
        <taxon>Carex subgen. Euthyceras</taxon>
    </lineage>
</organism>
<feature type="compositionally biased region" description="Basic and acidic residues" evidence="1">
    <location>
        <begin position="12"/>
        <end position="33"/>
    </location>
</feature>
<sequence>MLPLFRKYFKRRPPENTKEETENNNKRYTADMPPENKPKISYYICFRSFLTAGTNLTPVERSNQTTTGTTATATTTTRITRSNFSKTTTSSLFPSTQFTNHESLPSMSDAFSIFLSVFPQYGGTQMADSIRHLQYSHLSTHACFDYSGIGLFSHSQMDSDSAMASTSTDTVPPSCLKPPFFEIAYKSASLRSQVQSRDKDTSLEGEIRKRIMKLLSISDEEYSMVCTANRTTAFRLLAESYSFKPKNKLLTVYDYESEAVTAMIETAQKKGADVATASFTWPGLRINTIKLRKKLTERKKKKGLFVFPLISRMTGTRYPYLWMKLAQDHGWHIALDACALGPKDMDSLGLSLIQPDFIICNFFKVFGENPSGFAGLFVKKPSCEVLERSSIARSIGIVSIVPARRFSLIGDDYSGTNLEASQPLSMRNEEEEDLETTSSFSGPIGTRNRENTSQELGEVSKISEEERTQEIEIEQEIRMEINCHGLDHAHALGLVLISTRLRCITNWLVVALSKLRHPNSTNSYYLVRIYGPKVKFDHGPALAFNIFDWKGEKIDPSLVQKLGDRSGISLCGGFLKNILFENVHQGEEKNVLEKKEGDANDVGISVVNVSFGFLSSFEDAYKLWVFIAKFLDADFLEKERWRYMALNQKMVEI</sequence>
<dbReference type="EMBL" id="SWLB01000021">
    <property type="protein sequence ID" value="KAF3325034.1"/>
    <property type="molecule type" value="Genomic_DNA"/>
</dbReference>
<name>A0A833VIE4_9POAL</name>
<proteinExistence type="predicted"/>
<evidence type="ECO:0000313" key="3">
    <source>
        <dbReference type="Proteomes" id="UP000623129"/>
    </source>
</evidence>
<evidence type="ECO:0000313" key="2">
    <source>
        <dbReference type="EMBL" id="KAF3325034.1"/>
    </source>
</evidence>
<evidence type="ECO:0000256" key="1">
    <source>
        <dbReference type="SAM" id="MobiDB-lite"/>
    </source>
</evidence>
<comment type="caution">
    <text evidence="2">The sequence shown here is derived from an EMBL/GenBank/DDBJ whole genome shotgun (WGS) entry which is preliminary data.</text>
</comment>
<dbReference type="PANTHER" id="PTHR14237:SF88">
    <property type="entry name" value="PYRIDOXAL PHOSPHATE (PLP)-DEPENDENT TRANSFERASES SUPERFAMILY PROTEIN"/>
    <property type="match status" value="1"/>
</dbReference>
<feature type="region of interest" description="Disordered" evidence="1">
    <location>
        <begin position="419"/>
        <end position="467"/>
    </location>
</feature>
<feature type="region of interest" description="Disordered" evidence="1">
    <location>
        <begin position="1"/>
        <end position="33"/>
    </location>
</feature>
<accession>A0A833VIE4</accession>